<sequence length="718" mass="74629">MTAANRFSSLPCGRRGKWVVLAVWIVILAVAMPLAGKLTGAQTNESSAWLPSNAESTRVVEESERFTPADTFPAVIVYHRDGAPLTAADRAKAAADVPRLRAVTGDPEGSDPPRRLAVDVQGPIPAKDGTALETIVSVQVGNGGWDLLGPAVDDYRDIVQRGDPGLSAHVTGPAGYAGDFSNVFAGFDATLLLITAAIVIAILLITYRSPILWLAPLLCVGFALTAAQALIYLLAAHAGLTVNGQAAFILTVLVFGAGTDYALLLVARYREELRRHRDRHEAMAIALHRAGPAIIASGSTVALGMLCLLVAVLNSTKSMGPVMAIGVVVALAAMVTLLPALLVIGGRWMFWPRRPAYGTAEPSERGLWARAGAAIATRPRITWIVTAVVLGALATGIFGLRTGSLPSKDAFSTGKPDSVTGEEVLARHFPAGSGSPVQIVTNAGTQDEVTAALATVPGLTAVAPAGNDPGRPIEGRVYLEGTLTAAPDSERAFTAVERARTAAHAVPGADALVGGTSAVTLDINDASHRDQNAVIPLVLVVVLAILGLLLRAVVAPLILVATVVLSYAAALGVSALVFNHVFGFASADPSFPLWAFVFLVALGTDYNIFLMTRVHEEAKRHGTRRGALIGLAATGGVITSAGAVLAGTFAALGSLPLVFVAELGFTVAFGVLLDTFIVRSVLVTALNLDLGRHMWWPSALSRARSPAAAREAATAARE</sequence>
<dbReference type="EMBL" id="FOVH01000002">
    <property type="protein sequence ID" value="SFN66347.1"/>
    <property type="molecule type" value="Genomic_DNA"/>
</dbReference>
<keyword evidence="10" id="KW-1185">Reference proteome</keyword>
<feature type="transmembrane region" description="Helical" evidence="7">
    <location>
        <begin position="557"/>
        <end position="581"/>
    </location>
</feature>
<feature type="transmembrane region" description="Helical" evidence="7">
    <location>
        <begin position="533"/>
        <end position="550"/>
    </location>
</feature>
<dbReference type="InParanoid" id="A0A1I5AV81"/>
<keyword evidence="4 7" id="KW-0812">Transmembrane</keyword>
<feature type="transmembrane region" description="Helical" evidence="7">
    <location>
        <begin position="212"/>
        <end position="235"/>
    </location>
</feature>
<feature type="transmembrane region" description="Helical" evidence="7">
    <location>
        <begin position="593"/>
        <end position="614"/>
    </location>
</feature>
<feature type="transmembrane region" description="Helical" evidence="7">
    <location>
        <begin position="18"/>
        <end position="36"/>
    </location>
</feature>
<comment type="subcellular location">
    <subcellularLocation>
        <location evidence="1">Cell membrane</location>
        <topology evidence="1">Multi-pass membrane protein</topology>
    </subcellularLocation>
</comment>
<keyword evidence="6 7" id="KW-0472">Membrane</keyword>
<gene>
    <name evidence="9" type="ORF">SAMN04489713_102725</name>
</gene>
<dbReference type="eggNOG" id="COG2409">
    <property type="taxonomic scope" value="Bacteria"/>
</dbReference>
<evidence type="ECO:0000256" key="2">
    <source>
        <dbReference type="ARBA" id="ARBA00010157"/>
    </source>
</evidence>
<evidence type="ECO:0000256" key="1">
    <source>
        <dbReference type="ARBA" id="ARBA00004651"/>
    </source>
</evidence>
<dbReference type="PANTHER" id="PTHR33406">
    <property type="entry name" value="MEMBRANE PROTEIN MJ1562-RELATED"/>
    <property type="match status" value="1"/>
</dbReference>
<dbReference type="InterPro" id="IPR004869">
    <property type="entry name" value="MMPL_dom"/>
</dbReference>
<evidence type="ECO:0000256" key="7">
    <source>
        <dbReference type="SAM" id="Phobius"/>
    </source>
</evidence>
<dbReference type="PANTHER" id="PTHR33406:SF6">
    <property type="entry name" value="MEMBRANE PROTEIN YDGH-RELATED"/>
    <property type="match status" value="1"/>
</dbReference>
<dbReference type="SUPFAM" id="SSF82866">
    <property type="entry name" value="Multidrug efflux transporter AcrB transmembrane domain"/>
    <property type="match status" value="2"/>
</dbReference>
<evidence type="ECO:0000313" key="10">
    <source>
        <dbReference type="Proteomes" id="UP000183413"/>
    </source>
</evidence>
<name>A0A1I5AV81_9ACTN</name>
<evidence type="ECO:0000256" key="4">
    <source>
        <dbReference type="ARBA" id="ARBA00022692"/>
    </source>
</evidence>
<organism evidence="9 10">
    <name type="scientific">Actinomadura madurae</name>
    <dbReference type="NCBI Taxonomy" id="1993"/>
    <lineage>
        <taxon>Bacteria</taxon>
        <taxon>Bacillati</taxon>
        <taxon>Actinomycetota</taxon>
        <taxon>Actinomycetes</taxon>
        <taxon>Streptosporangiales</taxon>
        <taxon>Thermomonosporaceae</taxon>
        <taxon>Actinomadura</taxon>
    </lineage>
</organism>
<dbReference type="GO" id="GO:0005886">
    <property type="term" value="C:plasma membrane"/>
    <property type="evidence" value="ECO:0007669"/>
    <property type="project" value="UniProtKB-SubCell"/>
</dbReference>
<evidence type="ECO:0000313" key="9">
    <source>
        <dbReference type="EMBL" id="SFN66347.1"/>
    </source>
</evidence>
<feature type="transmembrane region" description="Helical" evidence="7">
    <location>
        <begin position="290"/>
        <end position="313"/>
    </location>
</feature>
<dbReference type="STRING" id="1993.SAMN04489713_102725"/>
<proteinExistence type="inferred from homology"/>
<dbReference type="Pfam" id="PF03176">
    <property type="entry name" value="MMPL"/>
    <property type="match status" value="2"/>
</dbReference>
<dbReference type="Proteomes" id="UP000183413">
    <property type="component" value="Unassembled WGS sequence"/>
</dbReference>
<feature type="transmembrane region" description="Helical" evidence="7">
    <location>
        <begin position="663"/>
        <end position="688"/>
    </location>
</feature>
<keyword evidence="3" id="KW-1003">Cell membrane</keyword>
<keyword evidence="5 7" id="KW-1133">Transmembrane helix</keyword>
<comment type="similarity">
    <text evidence="2">Belongs to the resistance-nodulation-cell division (RND) (TC 2.A.6) family. MmpL subfamily.</text>
</comment>
<feature type="transmembrane region" description="Helical" evidence="7">
    <location>
        <begin position="626"/>
        <end position="651"/>
    </location>
</feature>
<dbReference type="RefSeq" id="WP_075020539.1">
    <property type="nucleotide sequence ID" value="NZ_FOVH01000002.1"/>
</dbReference>
<evidence type="ECO:0000256" key="3">
    <source>
        <dbReference type="ARBA" id="ARBA00022475"/>
    </source>
</evidence>
<dbReference type="InterPro" id="IPR050545">
    <property type="entry name" value="Mycobact_MmpL"/>
</dbReference>
<feature type="domain" description="SSD" evidence="8">
    <location>
        <begin position="212"/>
        <end position="344"/>
    </location>
</feature>
<dbReference type="AlphaFoldDB" id="A0A1I5AV81"/>
<reference evidence="9 10" key="1">
    <citation type="submission" date="2016-10" db="EMBL/GenBank/DDBJ databases">
        <authorList>
            <person name="de Groot N.N."/>
        </authorList>
    </citation>
    <scope>NUCLEOTIDE SEQUENCE [LARGE SCALE GENOMIC DNA]</scope>
    <source>
        <strain evidence="9 10">DSM 43067</strain>
    </source>
</reference>
<evidence type="ECO:0000256" key="5">
    <source>
        <dbReference type="ARBA" id="ARBA00022989"/>
    </source>
</evidence>
<protein>
    <submittedName>
        <fullName evidence="9">Putative drug exporter of the RND superfamily</fullName>
    </submittedName>
</protein>
<dbReference type="InterPro" id="IPR000731">
    <property type="entry name" value="SSD"/>
</dbReference>
<feature type="transmembrane region" description="Helical" evidence="7">
    <location>
        <begin position="183"/>
        <end position="205"/>
    </location>
</feature>
<evidence type="ECO:0000259" key="8">
    <source>
        <dbReference type="PROSITE" id="PS50156"/>
    </source>
</evidence>
<feature type="transmembrane region" description="Helical" evidence="7">
    <location>
        <begin position="319"/>
        <end position="344"/>
    </location>
</feature>
<dbReference type="Gene3D" id="1.20.1640.10">
    <property type="entry name" value="Multidrug efflux transporter AcrB transmembrane domain"/>
    <property type="match status" value="2"/>
</dbReference>
<evidence type="ECO:0000256" key="6">
    <source>
        <dbReference type="ARBA" id="ARBA00023136"/>
    </source>
</evidence>
<dbReference type="PROSITE" id="PS50156">
    <property type="entry name" value="SSD"/>
    <property type="match status" value="1"/>
</dbReference>
<accession>A0A1I5AV81</accession>
<feature type="transmembrane region" description="Helical" evidence="7">
    <location>
        <begin position="381"/>
        <end position="400"/>
    </location>
</feature>
<feature type="transmembrane region" description="Helical" evidence="7">
    <location>
        <begin position="247"/>
        <end position="269"/>
    </location>
</feature>